<reference evidence="1" key="1">
    <citation type="journal article" date="2020" name="Nature">
        <title>Giant virus diversity and host interactions through global metagenomics.</title>
        <authorList>
            <person name="Schulz F."/>
            <person name="Roux S."/>
            <person name="Paez-Espino D."/>
            <person name="Jungbluth S."/>
            <person name="Walsh D.A."/>
            <person name="Denef V.J."/>
            <person name="McMahon K.D."/>
            <person name="Konstantinidis K.T."/>
            <person name="Eloe-Fadrosh E.A."/>
            <person name="Kyrpides N.C."/>
            <person name="Woyke T."/>
        </authorList>
    </citation>
    <scope>NUCLEOTIDE SEQUENCE</scope>
    <source>
        <strain evidence="1">GVMAG-M-3300010354-11</strain>
    </source>
</reference>
<evidence type="ECO:0000313" key="1">
    <source>
        <dbReference type="EMBL" id="QHS90694.1"/>
    </source>
</evidence>
<proteinExistence type="predicted"/>
<sequence>MNLLVFPSSVDKMPETGQFLRVTTMQDRCNNLFPDSLCVTSMLSMESTQQIYQKPRGKLKVKALIIQHGI</sequence>
<dbReference type="EMBL" id="MN739143">
    <property type="protein sequence ID" value="QHS90694.1"/>
    <property type="molecule type" value="Genomic_DNA"/>
</dbReference>
<name>A0A6C0BG29_9ZZZZ</name>
<accession>A0A6C0BG29</accession>
<dbReference type="AlphaFoldDB" id="A0A6C0BG29"/>
<organism evidence="1">
    <name type="scientific">viral metagenome</name>
    <dbReference type="NCBI Taxonomy" id="1070528"/>
    <lineage>
        <taxon>unclassified sequences</taxon>
        <taxon>metagenomes</taxon>
        <taxon>organismal metagenomes</taxon>
    </lineage>
</organism>
<protein>
    <submittedName>
        <fullName evidence="1">Uncharacterized protein</fullName>
    </submittedName>
</protein>